<dbReference type="EMBL" id="CAUYUJ010014416">
    <property type="protein sequence ID" value="CAK0840956.1"/>
    <property type="molecule type" value="Genomic_DNA"/>
</dbReference>
<protein>
    <submittedName>
        <fullName evidence="2">Uncharacterized protein</fullName>
    </submittedName>
</protein>
<dbReference type="Proteomes" id="UP001189429">
    <property type="component" value="Unassembled WGS sequence"/>
</dbReference>
<accession>A0ABN9T7G8</accession>
<organism evidence="2 3">
    <name type="scientific">Prorocentrum cordatum</name>
    <dbReference type="NCBI Taxonomy" id="2364126"/>
    <lineage>
        <taxon>Eukaryota</taxon>
        <taxon>Sar</taxon>
        <taxon>Alveolata</taxon>
        <taxon>Dinophyceae</taxon>
        <taxon>Prorocentrales</taxon>
        <taxon>Prorocentraceae</taxon>
        <taxon>Prorocentrum</taxon>
    </lineage>
</organism>
<keyword evidence="3" id="KW-1185">Reference proteome</keyword>
<evidence type="ECO:0000313" key="3">
    <source>
        <dbReference type="Proteomes" id="UP001189429"/>
    </source>
</evidence>
<proteinExistence type="predicted"/>
<feature type="region of interest" description="Disordered" evidence="1">
    <location>
        <begin position="12"/>
        <end position="34"/>
    </location>
</feature>
<sequence>MARRAALCRARSMEGSAVCPDPPPAPGAPALPAQRPNACAEEATDVLRQQAEALEAMADAVKAFPRRWARMELSTSQRKTLMLSIKARRKRAEDGGQPA</sequence>
<feature type="compositionally biased region" description="Pro residues" evidence="1">
    <location>
        <begin position="20"/>
        <end position="29"/>
    </location>
</feature>
<gene>
    <name evidence="2" type="ORF">PCOR1329_LOCUS36277</name>
</gene>
<comment type="caution">
    <text evidence="2">The sequence shown here is derived from an EMBL/GenBank/DDBJ whole genome shotgun (WGS) entry which is preliminary data.</text>
</comment>
<evidence type="ECO:0000313" key="2">
    <source>
        <dbReference type="EMBL" id="CAK0840956.1"/>
    </source>
</evidence>
<reference evidence="2" key="1">
    <citation type="submission" date="2023-10" db="EMBL/GenBank/DDBJ databases">
        <authorList>
            <person name="Chen Y."/>
            <person name="Shah S."/>
            <person name="Dougan E. K."/>
            <person name="Thang M."/>
            <person name="Chan C."/>
        </authorList>
    </citation>
    <scope>NUCLEOTIDE SEQUENCE [LARGE SCALE GENOMIC DNA]</scope>
</reference>
<name>A0ABN9T7G8_9DINO</name>
<evidence type="ECO:0000256" key="1">
    <source>
        <dbReference type="SAM" id="MobiDB-lite"/>
    </source>
</evidence>